<dbReference type="InterPro" id="IPR008266">
    <property type="entry name" value="Tyr_kinase_AS"/>
</dbReference>
<dbReference type="EMBL" id="BDIP01000737">
    <property type="protein sequence ID" value="GIQ82559.1"/>
    <property type="molecule type" value="Genomic_DNA"/>
</dbReference>
<dbReference type="AlphaFoldDB" id="A0A9K3GG02"/>
<proteinExistence type="predicted"/>
<dbReference type="InterPro" id="IPR011009">
    <property type="entry name" value="Kinase-like_dom_sf"/>
</dbReference>
<dbReference type="SMART" id="SM00220">
    <property type="entry name" value="S_TKc"/>
    <property type="match status" value="1"/>
</dbReference>
<keyword evidence="1" id="KW-0547">Nucleotide-binding</keyword>
<sequence>LHSLLARAYQYPWFTQFSARVVSPASKPAPLRSRQGQSQGHCITQGSSTGLRLPLYDPSRHIHPAFWRTMPQMRFFFAEEGARPPVGFYTPGTVEGDGGRSIRDLARDAFILVRPGTEVPPFALPAEVWEFGVGGIGVPLPGVNGPMTADLDYLWDQACDNITDLSERAHPRKCLVIRVPTGALQVAAPQAPLPGAQDRFQYQGALPSLSASYQQVFLDLLPYMSSVPLVLPWRIERAPLGRLRGLLAPFQIHFARENRFVEATRSVLSFLGNHTLRVTENNRDAPPHSTGSDYELDRGPPRDLARADQLRTILMRGVAKKGHTLTDAHLGQVMKYTVNMMADQGRSLAYGFLLCPTFIQVIRVTRGRHGGLDPHRSIEKSARLPIRSGLNWLHTLWSQTPFDLGVGLPEAVYNDVRLEYGPQLGRGGSSSVFQCGNVEGCVVKVSRSHRGLGEEGRLLTRMARLVPPVPHVPILVQSWPRMLLLSPMGGRVMPGQWRAALAIQLLEVLGNLHDNGIYHRDIRPGNILIGDDGNLLLIDFGAAVRVDVPDTPSLGPFAGASKYASPEVMGRLEMHAEVEFSRRDDLFSFVASCYVLSHLDDALIVMDNKADDDFKALRAQWRLFLGVGEWPQMVEAAAACDSDRLRQLCRLCDAQ</sequence>
<dbReference type="Gene3D" id="1.10.510.10">
    <property type="entry name" value="Transferase(Phosphotransferase) domain 1"/>
    <property type="match status" value="1"/>
</dbReference>
<dbReference type="PROSITE" id="PS00107">
    <property type="entry name" value="PROTEIN_KINASE_ATP"/>
    <property type="match status" value="1"/>
</dbReference>
<feature type="domain" description="Protein kinase" evidence="3">
    <location>
        <begin position="418"/>
        <end position="655"/>
    </location>
</feature>
<dbReference type="InterPro" id="IPR050235">
    <property type="entry name" value="CK1_Ser-Thr_kinase"/>
</dbReference>
<keyword evidence="5" id="KW-1185">Reference proteome</keyword>
<keyword evidence="1" id="KW-0067">ATP-binding</keyword>
<dbReference type="SUPFAM" id="SSF56112">
    <property type="entry name" value="Protein kinase-like (PK-like)"/>
    <property type="match status" value="1"/>
</dbReference>
<evidence type="ECO:0000256" key="1">
    <source>
        <dbReference type="PROSITE-ProRule" id="PRU10141"/>
    </source>
</evidence>
<reference evidence="4 5" key="1">
    <citation type="journal article" date="2018" name="PLoS ONE">
        <title>The draft genome of Kipferlia bialata reveals reductive genome evolution in fornicate parasites.</title>
        <authorList>
            <person name="Tanifuji G."/>
            <person name="Takabayashi S."/>
            <person name="Kume K."/>
            <person name="Takagi M."/>
            <person name="Nakayama T."/>
            <person name="Kamikawa R."/>
            <person name="Inagaki Y."/>
            <person name="Hashimoto T."/>
        </authorList>
    </citation>
    <scope>NUCLEOTIDE SEQUENCE [LARGE SCALE GENOMIC DNA]</scope>
    <source>
        <strain evidence="4">NY0173</strain>
    </source>
</reference>
<accession>A0A9K3GG02</accession>
<dbReference type="GO" id="GO:0005524">
    <property type="term" value="F:ATP binding"/>
    <property type="evidence" value="ECO:0007669"/>
    <property type="project" value="UniProtKB-UniRule"/>
</dbReference>
<evidence type="ECO:0000313" key="5">
    <source>
        <dbReference type="Proteomes" id="UP000265618"/>
    </source>
</evidence>
<gene>
    <name evidence="4" type="ORF">KIPB_003720</name>
</gene>
<protein>
    <recommendedName>
        <fullName evidence="3">Protein kinase domain-containing protein</fullName>
    </recommendedName>
</protein>
<dbReference type="InterPro" id="IPR000719">
    <property type="entry name" value="Prot_kinase_dom"/>
</dbReference>
<feature type="non-terminal residue" evidence="4">
    <location>
        <position position="1"/>
    </location>
</feature>
<dbReference type="InterPro" id="IPR017441">
    <property type="entry name" value="Protein_kinase_ATP_BS"/>
</dbReference>
<name>A0A9K3GG02_9EUKA</name>
<dbReference type="GO" id="GO:0004672">
    <property type="term" value="F:protein kinase activity"/>
    <property type="evidence" value="ECO:0007669"/>
    <property type="project" value="InterPro"/>
</dbReference>
<evidence type="ECO:0000259" key="3">
    <source>
        <dbReference type="PROSITE" id="PS50011"/>
    </source>
</evidence>
<dbReference type="PANTHER" id="PTHR11909">
    <property type="entry name" value="CASEIN KINASE-RELATED"/>
    <property type="match status" value="1"/>
</dbReference>
<organism evidence="4 5">
    <name type="scientific">Kipferlia bialata</name>
    <dbReference type="NCBI Taxonomy" id="797122"/>
    <lineage>
        <taxon>Eukaryota</taxon>
        <taxon>Metamonada</taxon>
        <taxon>Carpediemonas-like organisms</taxon>
        <taxon>Kipferlia</taxon>
    </lineage>
</organism>
<comment type="caution">
    <text evidence="4">The sequence shown here is derived from an EMBL/GenBank/DDBJ whole genome shotgun (WGS) entry which is preliminary data.</text>
</comment>
<dbReference type="Proteomes" id="UP000265618">
    <property type="component" value="Unassembled WGS sequence"/>
</dbReference>
<dbReference type="PROSITE" id="PS00109">
    <property type="entry name" value="PROTEIN_KINASE_TYR"/>
    <property type="match status" value="1"/>
</dbReference>
<feature type="region of interest" description="Disordered" evidence="2">
    <location>
        <begin position="279"/>
        <end position="301"/>
    </location>
</feature>
<dbReference type="PROSITE" id="PS50011">
    <property type="entry name" value="PROTEIN_KINASE_DOM"/>
    <property type="match status" value="1"/>
</dbReference>
<evidence type="ECO:0000256" key="2">
    <source>
        <dbReference type="SAM" id="MobiDB-lite"/>
    </source>
</evidence>
<dbReference type="Pfam" id="PF00069">
    <property type="entry name" value="Pkinase"/>
    <property type="match status" value="1"/>
</dbReference>
<evidence type="ECO:0000313" key="4">
    <source>
        <dbReference type="EMBL" id="GIQ82559.1"/>
    </source>
</evidence>
<feature type="binding site" evidence="1">
    <location>
        <position position="444"/>
    </location>
    <ligand>
        <name>ATP</name>
        <dbReference type="ChEBI" id="CHEBI:30616"/>
    </ligand>
</feature>